<dbReference type="PANTHER" id="PTHR12199:SF3">
    <property type="entry name" value="INTERPHOTORECEPTOR MATRIX PROTEOGLYCAN 1"/>
    <property type="match status" value="1"/>
</dbReference>
<dbReference type="Proteomes" id="UP001529510">
    <property type="component" value="Unassembled WGS sequence"/>
</dbReference>
<comment type="caution">
    <text evidence="2">The sequence shown here is derived from an EMBL/GenBank/DDBJ whole genome shotgun (WGS) entry which is preliminary data.</text>
</comment>
<feature type="non-terminal residue" evidence="2">
    <location>
        <position position="1"/>
    </location>
</feature>
<dbReference type="InterPro" id="IPR039861">
    <property type="entry name" value="IMPG"/>
</dbReference>
<dbReference type="InterPro" id="IPR000082">
    <property type="entry name" value="SEA_dom"/>
</dbReference>
<evidence type="ECO:0000313" key="2">
    <source>
        <dbReference type="EMBL" id="KAL0163760.1"/>
    </source>
</evidence>
<evidence type="ECO:0000259" key="1">
    <source>
        <dbReference type="PROSITE" id="PS50024"/>
    </source>
</evidence>
<reference evidence="2 3" key="1">
    <citation type="submission" date="2024-05" db="EMBL/GenBank/DDBJ databases">
        <title>Genome sequencing and assembly of Indian major carp, Cirrhinus mrigala (Hamilton, 1822).</title>
        <authorList>
            <person name="Mohindra V."/>
            <person name="Chowdhury L.M."/>
            <person name="Lal K."/>
            <person name="Jena J.K."/>
        </authorList>
    </citation>
    <scope>NUCLEOTIDE SEQUENCE [LARGE SCALE GENOMIC DNA]</scope>
    <source>
        <strain evidence="2">CM1030</strain>
        <tissue evidence="2">Blood</tissue>
    </source>
</reference>
<name>A0ABD0NPA0_CIRMR</name>
<sequence>ELDLHNVVPEQPVHQVIEFSITMLDYGYQEILRDTDSPQYHDLSRHLQDQ</sequence>
<keyword evidence="3" id="KW-1185">Reference proteome</keyword>
<protein>
    <recommendedName>
        <fullName evidence="1">SEA domain-containing protein</fullName>
    </recommendedName>
</protein>
<evidence type="ECO:0000313" key="3">
    <source>
        <dbReference type="Proteomes" id="UP001529510"/>
    </source>
</evidence>
<proteinExistence type="predicted"/>
<feature type="domain" description="SEA" evidence="1">
    <location>
        <begin position="13"/>
        <end position="50"/>
    </location>
</feature>
<feature type="non-terminal residue" evidence="2">
    <location>
        <position position="50"/>
    </location>
</feature>
<organism evidence="2 3">
    <name type="scientific">Cirrhinus mrigala</name>
    <name type="common">Mrigala</name>
    <dbReference type="NCBI Taxonomy" id="683832"/>
    <lineage>
        <taxon>Eukaryota</taxon>
        <taxon>Metazoa</taxon>
        <taxon>Chordata</taxon>
        <taxon>Craniata</taxon>
        <taxon>Vertebrata</taxon>
        <taxon>Euteleostomi</taxon>
        <taxon>Actinopterygii</taxon>
        <taxon>Neopterygii</taxon>
        <taxon>Teleostei</taxon>
        <taxon>Ostariophysi</taxon>
        <taxon>Cypriniformes</taxon>
        <taxon>Cyprinidae</taxon>
        <taxon>Labeoninae</taxon>
        <taxon>Labeonini</taxon>
        <taxon>Cirrhinus</taxon>
    </lineage>
</organism>
<gene>
    <name evidence="2" type="ORF">M9458_039513</name>
</gene>
<dbReference type="EMBL" id="JAMKFB020000020">
    <property type="protein sequence ID" value="KAL0163760.1"/>
    <property type="molecule type" value="Genomic_DNA"/>
</dbReference>
<accession>A0ABD0NPA0</accession>
<dbReference type="PROSITE" id="PS50024">
    <property type="entry name" value="SEA"/>
    <property type="match status" value="1"/>
</dbReference>
<dbReference type="PANTHER" id="PTHR12199">
    <property type="entry name" value="INTERPHOTORECEPTOR MATRIX PROTEOGLYCAN"/>
    <property type="match status" value="1"/>
</dbReference>
<dbReference type="AlphaFoldDB" id="A0ABD0NPA0"/>